<dbReference type="PANTHER" id="PTHR43146:SF1">
    <property type="entry name" value="CANCER-RELATED NUCLEOSIDE-TRIPHOSPHATASE"/>
    <property type="match status" value="1"/>
</dbReference>
<dbReference type="PANTHER" id="PTHR43146">
    <property type="entry name" value="CANCER-RELATED NUCLEOSIDE-TRIPHOSPHATASE"/>
    <property type="match status" value="1"/>
</dbReference>
<keyword evidence="1" id="KW-0547">Nucleotide-binding</keyword>
<evidence type="ECO:0000256" key="2">
    <source>
        <dbReference type="ARBA" id="ARBA00022801"/>
    </source>
</evidence>
<keyword evidence="3" id="KW-0067">ATP-binding</keyword>
<accession>A0A5N5SK97</accession>
<evidence type="ECO:0000313" key="5">
    <source>
        <dbReference type="EMBL" id="KAB7494406.1"/>
    </source>
</evidence>
<dbReference type="Pfam" id="PF03266">
    <property type="entry name" value="NTPase_1"/>
    <property type="match status" value="1"/>
</dbReference>
<keyword evidence="2" id="KW-0378">Hydrolase</keyword>
<reference evidence="5 6" key="1">
    <citation type="journal article" date="2019" name="PLoS Biol.">
        <title>Sex chromosomes control vertical transmission of feminizing Wolbachia symbionts in an isopod.</title>
        <authorList>
            <person name="Becking T."/>
            <person name="Chebbi M.A."/>
            <person name="Giraud I."/>
            <person name="Moumen B."/>
            <person name="Laverre T."/>
            <person name="Caubet Y."/>
            <person name="Peccoud J."/>
            <person name="Gilbert C."/>
            <person name="Cordaux R."/>
        </authorList>
    </citation>
    <scope>NUCLEOTIDE SEQUENCE [LARGE SCALE GENOMIC DNA]</scope>
    <source>
        <strain evidence="5">ANa2</strain>
        <tissue evidence="5">Whole body excluding digestive tract and cuticle</tissue>
    </source>
</reference>
<dbReference type="OrthoDB" id="446244at2759"/>
<evidence type="ECO:0000259" key="4">
    <source>
        <dbReference type="SMART" id="SM00382"/>
    </source>
</evidence>
<dbReference type="AlphaFoldDB" id="A0A5N5SK97"/>
<dbReference type="EMBL" id="SEYY01024086">
    <property type="protein sequence ID" value="KAB7494406.1"/>
    <property type="molecule type" value="Genomic_DNA"/>
</dbReference>
<name>A0A5N5SK97_9CRUS</name>
<evidence type="ECO:0000256" key="3">
    <source>
        <dbReference type="ARBA" id="ARBA00022840"/>
    </source>
</evidence>
<dbReference type="GO" id="GO:0017111">
    <property type="term" value="F:ribonucleoside triphosphate phosphatase activity"/>
    <property type="evidence" value="ECO:0007669"/>
    <property type="project" value="InterPro"/>
</dbReference>
<dbReference type="SMART" id="SM00382">
    <property type="entry name" value="AAA"/>
    <property type="match status" value="1"/>
</dbReference>
<dbReference type="InterPro" id="IPR003593">
    <property type="entry name" value="AAA+_ATPase"/>
</dbReference>
<sequence length="165" mass="18170">MSKSLNIALTGPPGIGKTTYIQKLAKSLNERGIPCCGFLTEEVRGSNKERIGFDVISLDGKRGVLARTNVSGATSMSKSSASSFMVGKYSVDVKAFEAVVLPLFNEIPKSSVIVIDEIGKMEMFSSKFVQKVKEIISTSEHRMIISRTNRDDCQMFEDLLNFFIS</sequence>
<proteinExistence type="predicted"/>
<dbReference type="InterPro" id="IPR004948">
    <property type="entry name" value="Nuc-triphosphatase_THEP1"/>
</dbReference>
<dbReference type="InterPro" id="IPR027417">
    <property type="entry name" value="P-loop_NTPase"/>
</dbReference>
<protein>
    <submittedName>
        <fullName evidence="5">Cancer-related nucleoside-triphosphatase-like protein</fullName>
    </submittedName>
</protein>
<organism evidence="5 6">
    <name type="scientific">Armadillidium nasatum</name>
    <dbReference type="NCBI Taxonomy" id="96803"/>
    <lineage>
        <taxon>Eukaryota</taxon>
        <taxon>Metazoa</taxon>
        <taxon>Ecdysozoa</taxon>
        <taxon>Arthropoda</taxon>
        <taxon>Crustacea</taxon>
        <taxon>Multicrustacea</taxon>
        <taxon>Malacostraca</taxon>
        <taxon>Eumalacostraca</taxon>
        <taxon>Peracarida</taxon>
        <taxon>Isopoda</taxon>
        <taxon>Oniscidea</taxon>
        <taxon>Crinocheta</taxon>
        <taxon>Armadillidiidae</taxon>
        <taxon>Armadillidium</taxon>
    </lineage>
</organism>
<keyword evidence="6" id="KW-1185">Reference proteome</keyword>
<dbReference type="SUPFAM" id="SSF52540">
    <property type="entry name" value="P-loop containing nucleoside triphosphate hydrolases"/>
    <property type="match status" value="1"/>
</dbReference>
<dbReference type="Gene3D" id="3.40.50.300">
    <property type="entry name" value="P-loop containing nucleotide triphosphate hydrolases"/>
    <property type="match status" value="1"/>
</dbReference>
<evidence type="ECO:0000313" key="6">
    <source>
        <dbReference type="Proteomes" id="UP000326759"/>
    </source>
</evidence>
<comment type="caution">
    <text evidence="5">The sequence shown here is derived from an EMBL/GenBank/DDBJ whole genome shotgun (WGS) entry which is preliminary data.</text>
</comment>
<feature type="domain" description="AAA+ ATPase" evidence="4">
    <location>
        <begin position="3"/>
        <end position="161"/>
    </location>
</feature>
<dbReference type="Proteomes" id="UP000326759">
    <property type="component" value="Unassembled WGS sequence"/>
</dbReference>
<gene>
    <name evidence="5" type="primary">Ntpcr</name>
    <name evidence="5" type="ORF">Anas_01705</name>
</gene>
<dbReference type="GO" id="GO:0005524">
    <property type="term" value="F:ATP binding"/>
    <property type="evidence" value="ECO:0007669"/>
    <property type="project" value="UniProtKB-KW"/>
</dbReference>
<evidence type="ECO:0000256" key="1">
    <source>
        <dbReference type="ARBA" id="ARBA00022741"/>
    </source>
</evidence>